<dbReference type="AlphaFoldDB" id="G0V024"/>
<feature type="compositionally biased region" description="Polar residues" evidence="1">
    <location>
        <begin position="113"/>
        <end position="125"/>
    </location>
</feature>
<dbReference type="EMBL" id="HE575324">
    <property type="protein sequence ID" value="CCC94994.1"/>
    <property type="molecule type" value="Genomic_DNA"/>
</dbReference>
<protein>
    <submittedName>
        <fullName evidence="2">Uncharacterized protein</fullName>
    </submittedName>
</protein>
<name>G0V024_TRYCI</name>
<evidence type="ECO:0000256" key="1">
    <source>
        <dbReference type="SAM" id="MobiDB-lite"/>
    </source>
</evidence>
<gene>
    <name evidence="2" type="ORF">TCIL3000_11_3960</name>
</gene>
<reference evidence="2" key="1">
    <citation type="journal article" date="2012" name="Proc. Natl. Acad. Sci. U.S.A.">
        <title>Antigenic diversity is generated by distinct evolutionary mechanisms in African trypanosome species.</title>
        <authorList>
            <person name="Jackson A.P."/>
            <person name="Berry A."/>
            <person name="Aslett M."/>
            <person name="Allison H.C."/>
            <person name="Burton P."/>
            <person name="Vavrova-Anderson J."/>
            <person name="Brown R."/>
            <person name="Browne H."/>
            <person name="Corton N."/>
            <person name="Hauser H."/>
            <person name="Gamble J."/>
            <person name="Gilderthorp R."/>
            <person name="Marcello L."/>
            <person name="McQuillan J."/>
            <person name="Otto T.D."/>
            <person name="Quail M.A."/>
            <person name="Sanders M.J."/>
            <person name="van Tonder A."/>
            <person name="Ginger M.L."/>
            <person name="Field M.C."/>
            <person name="Barry J.D."/>
            <person name="Hertz-Fowler C."/>
            <person name="Berriman M."/>
        </authorList>
    </citation>
    <scope>NUCLEOTIDE SEQUENCE</scope>
    <source>
        <strain evidence="2">IL3000</strain>
    </source>
</reference>
<proteinExistence type="predicted"/>
<sequence length="306" mass="34662">MLKHRDNLSYPPFTVDPKGNGVTTVGSNSTGEQQQQEAPNDINVAAGTSAVAGKKRNRDIRGLDRFKQVVYGEKGLPRFHAMVSRHPVLMYPPEGTDIARRKALAERKEKAAQQPTVRNPQQPSWSPDDDTLSMFDETRIEEEALQSALNYMDSHALQDTVAHRDGNGVATPEAPSASNNDNVTDGDGNRTKDLGNDFAAKYHHRQLDALVGLYYEFNHLTFMKLPMNDTLQLLRRCGRSGTAQVMEYEGIQRNLRNNKLQQLHLLAEDERMLDERTREIERQALEMEFQEATREHDTIDTLEKGY</sequence>
<dbReference type="VEuPathDB" id="TriTrypDB:TcIL3000.11.3960"/>
<feature type="region of interest" description="Disordered" evidence="1">
    <location>
        <begin position="165"/>
        <end position="190"/>
    </location>
</feature>
<feature type="region of interest" description="Disordered" evidence="1">
    <location>
        <begin position="104"/>
        <end position="128"/>
    </location>
</feature>
<evidence type="ECO:0000313" key="2">
    <source>
        <dbReference type="EMBL" id="CCC94994.1"/>
    </source>
</evidence>
<feature type="compositionally biased region" description="Polar residues" evidence="1">
    <location>
        <begin position="21"/>
        <end position="38"/>
    </location>
</feature>
<feature type="region of interest" description="Disordered" evidence="1">
    <location>
        <begin position="1"/>
        <end position="42"/>
    </location>
</feature>
<accession>G0V024</accession>
<organism evidence="2">
    <name type="scientific">Trypanosoma congolense (strain IL3000)</name>
    <dbReference type="NCBI Taxonomy" id="1068625"/>
    <lineage>
        <taxon>Eukaryota</taxon>
        <taxon>Discoba</taxon>
        <taxon>Euglenozoa</taxon>
        <taxon>Kinetoplastea</taxon>
        <taxon>Metakinetoplastina</taxon>
        <taxon>Trypanosomatida</taxon>
        <taxon>Trypanosomatidae</taxon>
        <taxon>Trypanosoma</taxon>
        <taxon>Nannomonas</taxon>
    </lineage>
</organism>